<feature type="transmembrane region" description="Helical" evidence="1">
    <location>
        <begin position="149"/>
        <end position="167"/>
    </location>
</feature>
<keyword evidence="1" id="KW-0812">Transmembrane</keyword>
<evidence type="ECO:0000256" key="1">
    <source>
        <dbReference type="SAM" id="Phobius"/>
    </source>
</evidence>
<dbReference type="Pfam" id="PF18159">
    <property type="entry name" value="S_4TM"/>
    <property type="match status" value="1"/>
</dbReference>
<feature type="transmembrane region" description="Helical" evidence="1">
    <location>
        <begin position="25"/>
        <end position="58"/>
    </location>
</feature>
<reference evidence="2 3" key="1">
    <citation type="submission" date="2021-02" db="EMBL/GenBank/DDBJ databases">
        <title>Whole genome sequencing of Streptomyces actuosus VRA1.</title>
        <authorList>
            <person name="Sen G."/>
            <person name="Sen A."/>
        </authorList>
    </citation>
    <scope>NUCLEOTIDE SEQUENCE [LARGE SCALE GENOMIC DNA]</scope>
    <source>
        <strain evidence="2 3">VRA1</strain>
    </source>
</reference>
<accession>A0ABS2VVW5</accession>
<organism evidence="2 3">
    <name type="scientific">Streptomyces actuosus</name>
    <dbReference type="NCBI Taxonomy" id="1885"/>
    <lineage>
        <taxon>Bacteria</taxon>
        <taxon>Bacillati</taxon>
        <taxon>Actinomycetota</taxon>
        <taxon>Actinomycetes</taxon>
        <taxon>Kitasatosporales</taxon>
        <taxon>Streptomycetaceae</taxon>
        <taxon>Streptomyces</taxon>
    </lineage>
</organism>
<evidence type="ECO:0000313" key="2">
    <source>
        <dbReference type="EMBL" id="MBN0047179.1"/>
    </source>
</evidence>
<dbReference type="InterPro" id="IPR049920">
    <property type="entry name" value="IK1_05631-like"/>
</dbReference>
<keyword evidence="3" id="KW-1185">Reference proteome</keyword>
<evidence type="ECO:0008006" key="4">
    <source>
        <dbReference type="Google" id="ProtNLM"/>
    </source>
</evidence>
<dbReference type="EMBL" id="JAFFZS010000022">
    <property type="protein sequence ID" value="MBN0047179.1"/>
    <property type="molecule type" value="Genomic_DNA"/>
</dbReference>
<dbReference type="Proteomes" id="UP000788262">
    <property type="component" value="Unassembled WGS sequence"/>
</dbReference>
<sequence length="290" mass="32257">MITLLCAMSASHARATRLSSSHVAVSVLLAGTALVSVFVSAAGTAVTLLGSLWAAVYAIGSASWTEHEFRRAALLQETFDVRLFGLPWNEVVAGRMPTAQEISRMARRYRGSEGTLRDYYEIRDFPVPVDVLACQLQNLGWGARIRRRYGLTVLTGLALWCLAGLLLGVLGELTISEVLLRWFVPSLGFLLLGLDTYRSQQDIITKREQALALLTDRLRDFVRRGSPAVGQPGLLVLSRQVQDVLLQTRMRYARVPNWFFRRFHSTDRADFSAAMDELEHLLATAPDPVP</sequence>
<keyword evidence="1" id="KW-0472">Membrane</keyword>
<keyword evidence="1" id="KW-1133">Transmembrane helix</keyword>
<evidence type="ECO:0000313" key="3">
    <source>
        <dbReference type="Proteomes" id="UP000788262"/>
    </source>
</evidence>
<comment type="caution">
    <text evidence="2">The sequence shown here is derived from an EMBL/GenBank/DDBJ whole genome shotgun (WGS) entry which is preliminary data.</text>
</comment>
<protein>
    <recommendedName>
        <fullName evidence="4">TIGR04222 domain-containing membrane protein</fullName>
    </recommendedName>
</protein>
<gene>
    <name evidence="2" type="ORF">JS756_24345</name>
</gene>
<proteinExistence type="predicted"/>
<name>A0ABS2VVW5_STRAS</name>